<dbReference type="GO" id="GO:0010041">
    <property type="term" value="P:response to iron(III) ion"/>
    <property type="evidence" value="ECO:0007669"/>
    <property type="project" value="TreeGrafter"/>
</dbReference>
<dbReference type="AlphaFoldDB" id="A0A3A5KSJ6"/>
<evidence type="ECO:0000313" key="11">
    <source>
        <dbReference type="Proteomes" id="UP000272706"/>
    </source>
</evidence>
<evidence type="ECO:0000256" key="7">
    <source>
        <dbReference type="ARBA" id="ARBA00023136"/>
    </source>
</evidence>
<organism evidence="10 11">
    <name type="scientific">Mesorhizobium waimense</name>
    <dbReference type="NCBI Taxonomy" id="1300307"/>
    <lineage>
        <taxon>Bacteria</taxon>
        <taxon>Pseudomonadati</taxon>
        <taxon>Pseudomonadota</taxon>
        <taxon>Alphaproteobacteria</taxon>
        <taxon>Hyphomicrobiales</taxon>
        <taxon>Phyllobacteriaceae</taxon>
        <taxon>Mesorhizobium</taxon>
    </lineage>
</organism>
<dbReference type="OrthoDB" id="9810951at2"/>
<dbReference type="RefSeq" id="WP_120015512.1">
    <property type="nucleotide sequence ID" value="NZ_QZWZ01000013.1"/>
</dbReference>
<reference evidence="10 11" key="1">
    <citation type="submission" date="2018-09" db="EMBL/GenBank/DDBJ databases">
        <title>Mesorhizobium carmichaelinearum sp. nov. isolated from Carmichaelinea spp. root nodules in New Zealand.</title>
        <authorList>
            <person name="De Meyer S.E."/>
        </authorList>
    </citation>
    <scope>NUCLEOTIDE SEQUENCE [LARGE SCALE GENOMIC DNA]</scope>
    <source>
        <strain evidence="10 11">ICMP19557</strain>
    </source>
</reference>
<dbReference type="GO" id="GO:0016763">
    <property type="term" value="F:pentosyltransferase activity"/>
    <property type="evidence" value="ECO:0007669"/>
    <property type="project" value="TreeGrafter"/>
</dbReference>
<proteinExistence type="predicted"/>
<keyword evidence="6 8" id="KW-1133">Transmembrane helix</keyword>
<evidence type="ECO:0000256" key="1">
    <source>
        <dbReference type="ARBA" id="ARBA00004651"/>
    </source>
</evidence>
<dbReference type="GO" id="GO:0005886">
    <property type="term" value="C:plasma membrane"/>
    <property type="evidence" value="ECO:0007669"/>
    <property type="project" value="UniProtKB-SubCell"/>
</dbReference>
<evidence type="ECO:0000256" key="5">
    <source>
        <dbReference type="ARBA" id="ARBA00022692"/>
    </source>
</evidence>
<feature type="transmembrane region" description="Helical" evidence="8">
    <location>
        <begin position="360"/>
        <end position="381"/>
    </location>
</feature>
<feature type="transmembrane region" description="Helical" evidence="8">
    <location>
        <begin position="212"/>
        <end position="232"/>
    </location>
</feature>
<keyword evidence="11" id="KW-1185">Reference proteome</keyword>
<comment type="caution">
    <text evidence="10">The sequence shown here is derived from an EMBL/GenBank/DDBJ whole genome shotgun (WGS) entry which is preliminary data.</text>
</comment>
<feature type="transmembrane region" description="Helical" evidence="8">
    <location>
        <begin position="83"/>
        <end position="102"/>
    </location>
</feature>
<sequence>MNRNYLILFLFSLLMTVGGLMSLPPVDRDESRFVQATKQMVETGDYVDIRFQDVSRYKKPIGIYWLQSAAVALSGQGAEAPIWVYRLVSMLGIALAVVGIAWTGTKLFGVNAGLAAGLMMAAIFATAFEARDAKTDAMLLACCVAAQGALAQIYLASRRNEPVAGHLPWVFWIAQGAGILIKGPVSPILSVLTVAALFAFERDWRWLLKLKLVRGVALVLLIVLPWVILITWKSGGAFLQEAVGKDMIAKVAQGEESHGLPPGFYMLTYSLFMWPFGLIAVGAGLQAINRFWDDPRLRFCLAWYIPFWLVFELIPTKLPHYVMPAYPGMALLIGWLLTLKPEEANAPLRRWQSWLWWSTAFGLVVVSIGLAVVCIGAPLYLAKAFSWWSLPAALAALAAGYLAFPRKLQVPLGRIGAIAVCAGITFSLLFGVIAPSLKPIWLSPAIKAAVDANRPCETSVLASAPYHEPSLVFLVGTKTILTDVDGVAKHLLDDPACALGLAPVADEKKLNDALAGQGKSARRLAEIDGLNYSSGDRLSLGLYRVDK</sequence>
<dbReference type="InterPro" id="IPR038731">
    <property type="entry name" value="RgtA/B/C-like"/>
</dbReference>
<dbReference type="GO" id="GO:0009103">
    <property type="term" value="P:lipopolysaccharide biosynthetic process"/>
    <property type="evidence" value="ECO:0007669"/>
    <property type="project" value="TreeGrafter"/>
</dbReference>
<feature type="transmembrane region" description="Helical" evidence="8">
    <location>
        <begin position="297"/>
        <end position="315"/>
    </location>
</feature>
<feature type="domain" description="Glycosyltransferase RgtA/B/C/D-like" evidence="9">
    <location>
        <begin position="58"/>
        <end position="228"/>
    </location>
</feature>
<keyword evidence="5 8" id="KW-0812">Transmembrane</keyword>
<gene>
    <name evidence="10" type="ORF">D3227_17985</name>
</gene>
<feature type="transmembrane region" description="Helical" evidence="8">
    <location>
        <begin position="6"/>
        <end position="23"/>
    </location>
</feature>
<protein>
    <submittedName>
        <fullName evidence="10">Glycosyltransferase family 39 protein</fullName>
    </submittedName>
</protein>
<feature type="transmembrane region" description="Helical" evidence="8">
    <location>
        <begin position="108"/>
        <end position="128"/>
    </location>
</feature>
<dbReference type="PANTHER" id="PTHR33908:SF3">
    <property type="entry name" value="UNDECAPRENYL PHOSPHATE-ALPHA-4-AMINO-4-DEOXY-L-ARABINOSE ARABINOSYL TRANSFERASE"/>
    <property type="match status" value="1"/>
</dbReference>
<evidence type="ECO:0000259" key="9">
    <source>
        <dbReference type="Pfam" id="PF13231"/>
    </source>
</evidence>
<dbReference type="InterPro" id="IPR050297">
    <property type="entry name" value="LipidA_mod_glycosyltrf_83"/>
</dbReference>
<feature type="transmembrane region" description="Helical" evidence="8">
    <location>
        <begin position="137"/>
        <end position="157"/>
    </location>
</feature>
<comment type="subcellular location">
    <subcellularLocation>
        <location evidence="1">Cell membrane</location>
        <topology evidence="1">Multi-pass membrane protein</topology>
    </subcellularLocation>
</comment>
<dbReference type="EMBL" id="QZWZ01000013">
    <property type="protein sequence ID" value="RJT37523.1"/>
    <property type="molecule type" value="Genomic_DNA"/>
</dbReference>
<evidence type="ECO:0000256" key="8">
    <source>
        <dbReference type="SAM" id="Phobius"/>
    </source>
</evidence>
<evidence type="ECO:0000256" key="3">
    <source>
        <dbReference type="ARBA" id="ARBA00022676"/>
    </source>
</evidence>
<keyword evidence="3" id="KW-0328">Glycosyltransferase</keyword>
<accession>A0A3A5KSJ6</accession>
<name>A0A3A5KSJ6_9HYPH</name>
<feature type="transmembrane region" description="Helical" evidence="8">
    <location>
        <begin position="321"/>
        <end position="339"/>
    </location>
</feature>
<dbReference type="PANTHER" id="PTHR33908">
    <property type="entry name" value="MANNOSYLTRANSFERASE YKCB-RELATED"/>
    <property type="match status" value="1"/>
</dbReference>
<evidence type="ECO:0000256" key="2">
    <source>
        <dbReference type="ARBA" id="ARBA00022475"/>
    </source>
</evidence>
<feature type="transmembrane region" description="Helical" evidence="8">
    <location>
        <begin position="416"/>
        <end position="437"/>
    </location>
</feature>
<dbReference type="Proteomes" id="UP000272706">
    <property type="component" value="Unassembled WGS sequence"/>
</dbReference>
<keyword evidence="4 10" id="KW-0808">Transferase</keyword>
<keyword evidence="2" id="KW-1003">Cell membrane</keyword>
<feature type="transmembrane region" description="Helical" evidence="8">
    <location>
        <begin position="264"/>
        <end position="285"/>
    </location>
</feature>
<feature type="transmembrane region" description="Helical" evidence="8">
    <location>
        <begin position="387"/>
        <end position="404"/>
    </location>
</feature>
<keyword evidence="7 8" id="KW-0472">Membrane</keyword>
<feature type="transmembrane region" description="Helical" evidence="8">
    <location>
        <begin position="169"/>
        <end position="200"/>
    </location>
</feature>
<evidence type="ECO:0000313" key="10">
    <source>
        <dbReference type="EMBL" id="RJT37523.1"/>
    </source>
</evidence>
<dbReference type="Pfam" id="PF13231">
    <property type="entry name" value="PMT_2"/>
    <property type="match status" value="1"/>
</dbReference>
<evidence type="ECO:0000256" key="6">
    <source>
        <dbReference type="ARBA" id="ARBA00022989"/>
    </source>
</evidence>
<evidence type="ECO:0000256" key="4">
    <source>
        <dbReference type="ARBA" id="ARBA00022679"/>
    </source>
</evidence>